<dbReference type="EMBL" id="KQ964484">
    <property type="protein sequence ID" value="KXN71104.1"/>
    <property type="molecule type" value="Genomic_DNA"/>
</dbReference>
<organism evidence="2 3">
    <name type="scientific">Conidiobolus coronatus (strain ATCC 28846 / CBS 209.66 / NRRL 28638)</name>
    <name type="common">Delacroixia coronata</name>
    <dbReference type="NCBI Taxonomy" id="796925"/>
    <lineage>
        <taxon>Eukaryota</taxon>
        <taxon>Fungi</taxon>
        <taxon>Fungi incertae sedis</taxon>
        <taxon>Zoopagomycota</taxon>
        <taxon>Entomophthoromycotina</taxon>
        <taxon>Entomophthoromycetes</taxon>
        <taxon>Entomophthorales</taxon>
        <taxon>Ancylistaceae</taxon>
        <taxon>Conidiobolus</taxon>
    </lineage>
</organism>
<keyword evidence="3" id="KW-1185">Reference proteome</keyword>
<evidence type="ECO:0000313" key="3">
    <source>
        <dbReference type="Proteomes" id="UP000070444"/>
    </source>
</evidence>
<dbReference type="Gene3D" id="1.10.10.10">
    <property type="entry name" value="Winged helix-like DNA-binding domain superfamily/Winged helix DNA-binding domain"/>
    <property type="match status" value="2"/>
</dbReference>
<reference evidence="2 3" key="1">
    <citation type="journal article" date="2015" name="Genome Biol. Evol.">
        <title>Phylogenomic analyses indicate that early fungi evolved digesting cell walls of algal ancestors of land plants.</title>
        <authorList>
            <person name="Chang Y."/>
            <person name="Wang S."/>
            <person name="Sekimoto S."/>
            <person name="Aerts A.L."/>
            <person name="Choi C."/>
            <person name="Clum A."/>
            <person name="LaButti K.M."/>
            <person name="Lindquist E.A."/>
            <person name="Yee Ngan C."/>
            <person name="Ohm R.A."/>
            <person name="Salamov A.A."/>
            <person name="Grigoriev I.V."/>
            <person name="Spatafora J.W."/>
            <person name="Berbee M.L."/>
        </authorList>
    </citation>
    <scope>NUCLEOTIDE SEQUENCE [LARGE SCALE GENOMIC DNA]</scope>
    <source>
        <strain evidence="2 3">NRRL 28638</strain>
    </source>
</reference>
<proteinExistence type="predicted"/>
<evidence type="ECO:0000259" key="1">
    <source>
        <dbReference type="Pfam" id="PF17906"/>
    </source>
</evidence>
<dbReference type="InterPro" id="IPR050661">
    <property type="entry name" value="BglG_antiterminators"/>
</dbReference>
<dbReference type="PANTHER" id="PTHR30185:SF15">
    <property type="entry name" value="CRYPTIC BETA-GLUCOSIDE BGL OPERON ANTITERMINATOR"/>
    <property type="match status" value="1"/>
</dbReference>
<dbReference type="Pfam" id="PF17906">
    <property type="entry name" value="HTH_48"/>
    <property type="match status" value="1"/>
</dbReference>
<dbReference type="InterPro" id="IPR041426">
    <property type="entry name" value="Mos1_HTH"/>
</dbReference>
<gene>
    <name evidence="2" type="ORF">CONCODRAFT_78532</name>
</gene>
<protein>
    <recommendedName>
        <fullName evidence="1">Mos1 transposase HTH domain-containing protein</fullName>
    </recommendedName>
</protein>
<sequence>MDVEKTFIKPTLRLYFDKGLNELETHLEISAKFGAYAITLKTIKKWFKKFRANILRIESCKNAAKLKFTDEFLIDLINNNPNLDMRGLAKLADTSISTISTRLKQINKDGEKVQYSYKNTNSDNFKNSNRPKKFTDEFLINLINSNPELNLSELASLADCAIETIIIRLREVNSNGERVKYTSKKLQKGDTRFTDEYLINLINQNPELKIKELAKLCDSAPSTISHRIKQINMDGERVKYIYKSSGKSASKSSIEFLTDLINKNPSLNVSELSKLTNSSISTVYRLLKRIDTGDIEINRFKSYSNRVKPVPTDEDLIELINANSSLNIRELALIANISASAMSYKIKQINSLEPRINYINKFQSKKKKFTDEYLIELVTQNPSLSMAELGKLANVSDKTIYRRLKQVNIDFNRANYIRKNTSEDFKFTDDFLINLINNNPEFNLKKLAEICKVSTSTVYKRLKKINKDEERVVYIKKR</sequence>
<name>A0A137P832_CONC2</name>
<feature type="domain" description="Mos1 transposase HTH" evidence="1">
    <location>
        <begin position="5"/>
        <end position="52"/>
    </location>
</feature>
<dbReference type="AlphaFoldDB" id="A0A137P832"/>
<dbReference type="OrthoDB" id="10032414at2759"/>
<accession>A0A137P832</accession>
<evidence type="ECO:0000313" key="2">
    <source>
        <dbReference type="EMBL" id="KXN71104.1"/>
    </source>
</evidence>
<dbReference type="Proteomes" id="UP000070444">
    <property type="component" value="Unassembled WGS sequence"/>
</dbReference>
<dbReference type="PANTHER" id="PTHR30185">
    <property type="entry name" value="CRYPTIC BETA-GLUCOSIDE BGL OPERON ANTITERMINATOR"/>
    <property type="match status" value="1"/>
</dbReference>
<dbReference type="InterPro" id="IPR036388">
    <property type="entry name" value="WH-like_DNA-bd_sf"/>
</dbReference>